<reference evidence="1 2" key="1">
    <citation type="submission" date="2016-11" db="EMBL/GenBank/DDBJ databases">
        <authorList>
            <person name="Klemetsen T."/>
        </authorList>
    </citation>
    <scope>NUCLEOTIDE SEQUENCE [LARGE SCALE GENOMIC DNA]</scope>
    <source>
        <strain evidence="1">MT 2528</strain>
    </source>
</reference>
<gene>
    <name evidence="1" type="ORF">MT2528_1004</name>
</gene>
<sequence>MDMPVNGHDNYHAHFYFDESSRVHAQASMKNWVCMSVISIPNQ</sequence>
<keyword evidence="2" id="KW-1185">Reference proteome</keyword>
<dbReference type="SUPFAM" id="SSF143410">
    <property type="entry name" value="DOPA-like"/>
    <property type="match status" value="1"/>
</dbReference>
<protein>
    <submittedName>
        <fullName evidence="1">Uncharacterized protein</fullName>
    </submittedName>
</protein>
<dbReference type="EMBL" id="FPLJ01000030">
    <property type="protein sequence ID" value="SGY86251.1"/>
    <property type="molecule type" value="Genomic_DNA"/>
</dbReference>
<name>A0ABY1H917_9GAMM</name>
<evidence type="ECO:0000313" key="2">
    <source>
        <dbReference type="Proteomes" id="UP000182660"/>
    </source>
</evidence>
<evidence type="ECO:0000313" key="1">
    <source>
        <dbReference type="EMBL" id="SGY86251.1"/>
    </source>
</evidence>
<dbReference type="InterPro" id="IPR023389">
    <property type="entry name" value="DOPA-like_sf"/>
</dbReference>
<proteinExistence type="predicted"/>
<accession>A0ABY1H917</accession>
<comment type="caution">
    <text evidence="1">The sequence shown here is derived from an EMBL/GenBank/DDBJ whole genome shotgun (WGS) entry which is preliminary data.</text>
</comment>
<organism evidence="1 2">
    <name type="scientific">Moritella viscosa</name>
    <dbReference type="NCBI Taxonomy" id="80854"/>
    <lineage>
        <taxon>Bacteria</taxon>
        <taxon>Pseudomonadati</taxon>
        <taxon>Pseudomonadota</taxon>
        <taxon>Gammaproteobacteria</taxon>
        <taxon>Alteromonadales</taxon>
        <taxon>Moritellaceae</taxon>
        <taxon>Moritella</taxon>
    </lineage>
</organism>
<dbReference type="Proteomes" id="UP000182660">
    <property type="component" value="Unassembled WGS sequence"/>
</dbReference>